<protein>
    <recommendedName>
        <fullName evidence="5">RcnB family protein</fullName>
    </recommendedName>
</protein>
<dbReference type="AlphaFoldDB" id="A0A844YFU9"/>
<feature type="compositionally biased region" description="Low complexity" evidence="1">
    <location>
        <begin position="72"/>
        <end position="83"/>
    </location>
</feature>
<dbReference type="OrthoDB" id="7408224at2"/>
<keyword evidence="4" id="KW-1185">Reference proteome</keyword>
<dbReference type="EMBL" id="WTYN01000001">
    <property type="protein sequence ID" value="MXO62405.1"/>
    <property type="molecule type" value="Genomic_DNA"/>
</dbReference>
<sequence length="345" mass="37779">MRKFIAGVAAIAMASSVAYAQPGKGNGNGQGDGKDKGQAAQVERGNGNGNGKADRGNPGNGNMKAAAKQDRANGNGNGNRNAGYEPRGNGNGNGNAKVKYDKPGQANRGNGQGNAKAYKGNDRYDDDYRRNGYRDRDGNIVDRIVRWGDDRNYGLVDGCPPGLAKKNPPCVPPGLAKQQDGYFSSGYYRPSFFGLGGIGDGRYYYNDGYLMRMGSNNLVDAFIPLLGGALGIGNVWPSYYQPVEVPRYYRDYYNLSPNGYRYADNVLYRVDPETQAIQSIAALLTGDDFRVGQPMPAGYDVYNVPYGYRDRYYDRPDAYYRYADGYVYQVDPETRLIASAIELLI</sequence>
<name>A0A844YFU9_9SPHN</name>
<comment type="caution">
    <text evidence="3">The sequence shown here is derived from an EMBL/GenBank/DDBJ whole genome shotgun (WGS) entry which is preliminary data.</text>
</comment>
<reference evidence="3 4" key="1">
    <citation type="submission" date="2019-12" db="EMBL/GenBank/DDBJ databases">
        <title>Genomic-based taxomic classification of the family Erythrobacteraceae.</title>
        <authorList>
            <person name="Xu L."/>
        </authorList>
    </citation>
    <scope>NUCLEOTIDE SEQUENCE [LARGE SCALE GENOMIC DNA]</scope>
    <source>
        <strain evidence="3 4">MCCC 1A09965</strain>
    </source>
</reference>
<proteinExistence type="predicted"/>
<keyword evidence="2" id="KW-0732">Signal</keyword>
<feature type="compositionally biased region" description="Low complexity" evidence="1">
    <location>
        <begin position="104"/>
        <end position="115"/>
    </location>
</feature>
<feature type="chain" id="PRO_5032433634" description="RcnB family protein" evidence="2">
    <location>
        <begin position="21"/>
        <end position="345"/>
    </location>
</feature>
<organism evidence="3 4">
    <name type="scientific">Qipengyuania oceanensis</name>
    <dbReference type="NCBI Taxonomy" id="1463597"/>
    <lineage>
        <taxon>Bacteria</taxon>
        <taxon>Pseudomonadati</taxon>
        <taxon>Pseudomonadota</taxon>
        <taxon>Alphaproteobacteria</taxon>
        <taxon>Sphingomonadales</taxon>
        <taxon>Erythrobacteraceae</taxon>
        <taxon>Qipengyuania</taxon>
    </lineage>
</organism>
<dbReference type="Proteomes" id="UP000445582">
    <property type="component" value="Unassembled WGS sequence"/>
</dbReference>
<evidence type="ECO:0000313" key="3">
    <source>
        <dbReference type="EMBL" id="MXO62405.1"/>
    </source>
</evidence>
<dbReference type="Gene3D" id="3.10.450.160">
    <property type="entry name" value="inner membrane protein cigr"/>
    <property type="match status" value="1"/>
</dbReference>
<evidence type="ECO:0008006" key="5">
    <source>
        <dbReference type="Google" id="ProtNLM"/>
    </source>
</evidence>
<dbReference type="RefSeq" id="WP_160672388.1">
    <property type="nucleotide sequence ID" value="NZ_WTYN01000001.1"/>
</dbReference>
<evidence type="ECO:0000256" key="1">
    <source>
        <dbReference type="SAM" id="MobiDB-lite"/>
    </source>
</evidence>
<feature type="signal peptide" evidence="2">
    <location>
        <begin position="1"/>
        <end position="20"/>
    </location>
</feature>
<accession>A0A844YFU9</accession>
<gene>
    <name evidence="3" type="ORF">GRI48_05195</name>
</gene>
<feature type="region of interest" description="Disordered" evidence="1">
    <location>
        <begin position="22"/>
        <end position="123"/>
    </location>
</feature>
<evidence type="ECO:0000256" key="2">
    <source>
        <dbReference type="SAM" id="SignalP"/>
    </source>
</evidence>
<evidence type="ECO:0000313" key="4">
    <source>
        <dbReference type="Proteomes" id="UP000445582"/>
    </source>
</evidence>